<dbReference type="InterPro" id="IPR017214">
    <property type="entry name" value="UCP037471"/>
</dbReference>
<evidence type="ECO:0000256" key="14">
    <source>
        <dbReference type="SAM" id="Phobius"/>
    </source>
</evidence>
<feature type="transmembrane region" description="Helical" evidence="14">
    <location>
        <begin position="349"/>
        <end position="369"/>
    </location>
</feature>
<evidence type="ECO:0000313" key="17">
    <source>
        <dbReference type="EMBL" id="KCW88706.1"/>
    </source>
</evidence>
<dbReference type="InterPro" id="IPR005018">
    <property type="entry name" value="DOMON_domain"/>
</dbReference>
<dbReference type="InterPro" id="IPR045265">
    <property type="entry name" value="AIR12_DOMON"/>
</dbReference>
<evidence type="ECO:0000259" key="15">
    <source>
        <dbReference type="PROSITE" id="PS50836"/>
    </source>
</evidence>
<feature type="binding site" description="axial binding residue" evidence="12">
    <location>
        <position position="353"/>
    </location>
    <ligand>
        <name>heme b</name>
        <dbReference type="ChEBI" id="CHEBI:60344"/>
        <label>1</label>
    </ligand>
    <ligandPart>
        <name>Fe</name>
        <dbReference type="ChEBI" id="CHEBI:18248"/>
    </ligandPart>
</feature>
<feature type="domain" description="Cytochrome b561" evidence="16">
    <location>
        <begin position="216"/>
        <end position="408"/>
    </location>
</feature>
<dbReference type="PROSITE" id="PS50939">
    <property type="entry name" value="CYTOCHROME_B561"/>
    <property type="match status" value="1"/>
</dbReference>
<dbReference type="FunFam" id="1.20.120.1770:FF:000007">
    <property type="entry name" value="Cytochrome b561 and DOMON domain-containing protein"/>
    <property type="match status" value="1"/>
</dbReference>
<dbReference type="AlphaFoldDB" id="A0A059DE69"/>
<evidence type="ECO:0000256" key="1">
    <source>
        <dbReference type="ARBA" id="ARBA00004141"/>
    </source>
</evidence>
<dbReference type="eggNOG" id="KOG4293">
    <property type="taxonomic scope" value="Eukaryota"/>
</dbReference>
<dbReference type="PANTHER" id="PTHR23130:SF167">
    <property type="entry name" value="CYTOCHROME B561 AND DOMON DOMAIN-CONTAINING PROTEIN"/>
    <property type="match status" value="1"/>
</dbReference>
<reference evidence="17" key="1">
    <citation type="submission" date="2013-07" db="EMBL/GenBank/DDBJ databases">
        <title>The genome of Eucalyptus grandis.</title>
        <authorList>
            <person name="Schmutz J."/>
            <person name="Hayes R."/>
            <person name="Myburg A."/>
            <person name="Tuskan G."/>
            <person name="Grattapaglia D."/>
            <person name="Rokhsar D.S."/>
        </authorList>
    </citation>
    <scope>NUCLEOTIDE SEQUENCE</scope>
    <source>
        <tissue evidence="17">Leaf extractions</tissue>
    </source>
</reference>
<dbReference type="CDD" id="cd08760">
    <property type="entry name" value="Cyt_b561_FRRS1_like"/>
    <property type="match status" value="1"/>
</dbReference>
<dbReference type="SMART" id="SM00665">
    <property type="entry name" value="B561"/>
    <property type="match status" value="1"/>
</dbReference>
<gene>
    <name evidence="17" type="ORF">EUGRSUZ_A01061</name>
</gene>
<feature type="transmembrane region" description="Helical" evidence="14">
    <location>
        <begin position="320"/>
        <end position="337"/>
    </location>
</feature>
<evidence type="ECO:0000259" key="16">
    <source>
        <dbReference type="PROSITE" id="PS50939"/>
    </source>
</evidence>
<dbReference type="Pfam" id="PF03188">
    <property type="entry name" value="Cytochrom_B561"/>
    <property type="match status" value="1"/>
</dbReference>
<protein>
    <recommendedName>
        <fullName evidence="11">Cytochrome b561 and DOMON domain-containing protein</fullName>
    </recommendedName>
</protein>
<evidence type="ECO:0000256" key="10">
    <source>
        <dbReference type="ARBA" id="ARBA00053871"/>
    </source>
</evidence>
<keyword evidence="8 14" id="KW-1133">Transmembrane helix</keyword>
<dbReference type="InterPro" id="IPR006593">
    <property type="entry name" value="Cyt_b561/ferric_Rdtase_TM"/>
</dbReference>
<dbReference type="Pfam" id="PF04526">
    <property type="entry name" value="DUF568"/>
    <property type="match status" value="1"/>
</dbReference>
<accession>A0A059DE69</accession>
<evidence type="ECO:0000256" key="8">
    <source>
        <dbReference type="ARBA" id="ARBA00022989"/>
    </source>
</evidence>
<dbReference type="PIRSF" id="PIRSF037471">
    <property type="entry name" value="UCP037471"/>
    <property type="match status" value="1"/>
</dbReference>
<evidence type="ECO:0000256" key="7">
    <source>
        <dbReference type="ARBA" id="ARBA00022982"/>
    </source>
</evidence>
<evidence type="ECO:0000256" key="5">
    <source>
        <dbReference type="ARBA" id="ARBA00022723"/>
    </source>
</evidence>
<comment type="function">
    <text evidence="10">May act as a catecholamine-responsive trans-membrane electron transporter.</text>
</comment>
<dbReference type="InParanoid" id="A0A059DE69"/>
<evidence type="ECO:0000256" key="3">
    <source>
        <dbReference type="ARBA" id="ARBA00022617"/>
    </source>
</evidence>
<dbReference type="CDD" id="cd09629">
    <property type="entry name" value="DOMON_CIL1_like"/>
    <property type="match status" value="1"/>
</dbReference>
<evidence type="ECO:0000256" key="6">
    <source>
        <dbReference type="ARBA" id="ARBA00022729"/>
    </source>
</evidence>
<keyword evidence="9 11" id="KW-0472">Membrane</keyword>
<evidence type="ECO:0000256" key="9">
    <source>
        <dbReference type="ARBA" id="ARBA00023136"/>
    </source>
</evidence>
<feature type="domain" description="DOMON" evidence="15">
    <location>
        <begin position="89"/>
        <end position="202"/>
    </location>
</feature>
<comment type="subcellular location">
    <subcellularLocation>
        <location evidence="1">Membrane</location>
        <topology evidence="1">Multi-pass membrane protein</topology>
    </subcellularLocation>
</comment>
<keyword evidence="7 11" id="KW-0249">Electron transport</keyword>
<evidence type="ECO:0000256" key="12">
    <source>
        <dbReference type="PIRSR" id="PIRSR037471-1"/>
    </source>
</evidence>
<keyword evidence="6" id="KW-0732">Signal</keyword>
<dbReference type="Gramene" id="KCW88706">
    <property type="protein sequence ID" value="KCW88706"/>
    <property type="gene ID" value="EUGRSUZ_A01061"/>
</dbReference>
<evidence type="ECO:0000256" key="4">
    <source>
        <dbReference type="ARBA" id="ARBA00022692"/>
    </source>
</evidence>
<organism evidence="17">
    <name type="scientific">Eucalyptus grandis</name>
    <name type="common">Flooded gum</name>
    <dbReference type="NCBI Taxonomy" id="71139"/>
    <lineage>
        <taxon>Eukaryota</taxon>
        <taxon>Viridiplantae</taxon>
        <taxon>Streptophyta</taxon>
        <taxon>Embryophyta</taxon>
        <taxon>Tracheophyta</taxon>
        <taxon>Spermatophyta</taxon>
        <taxon>Magnoliopsida</taxon>
        <taxon>eudicotyledons</taxon>
        <taxon>Gunneridae</taxon>
        <taxon>Pentapetalae</taxon>
        <taxon>rosids</taxon>
        <taxon>malvids</taxon>
        <taxon>Myrtales</taxon>
        <taxon>Myrtaceae</taxon>
        <taxon>Myrtoideae</taxon>
        <taxon>Eucalypteae</taxon>
        <taxon>Eucalyptus</taxon>
    </lineage>
</organism>
<feature type="transmembrane region" description="Helical" evidence="14">
    <location>
        <begin position="280"/>
        <end position="300"/>
    </location>
</feature>
<feature type="region of interest" description="Disordered" evidence="13">
    <location>
        <begin position="15"/>
        <end position="41"/>
    </location>
</feature>
<feature type="binding site" description="axial binding residue" evidence="12">
    <location>
        <position position="317"/>
    </location>
    <ligand>
        <name>heme b</name>
        <dbReference type="ChEBI" id="CHEBI:60344"/>
        <label>1</label>
    </ligand>
    <ligandPart>
        <name>Fe</name>
        <dbReference type="ChEBI" id="CHEBI:18248"/>
    </ligandPart>
</feature>
<feature type="transmembrane region" description="Helical" evidence="14">
    <location>
        <begin position="384"/>
        <end position="407"/>
    </location>
</feature>
<keyword evidence="4 14" id="KW-0812">Transmembrane</keyword>
<comment type="cofactor">
    <cofactor evidence="11">
        <name>heme b</name>
        <dbReference type="ChEBI" id="CHEBI:60344"/>
    </cofactor>
    <text evidence="11">Binds 2 heme b groups non-covalently.</text>
</comment>
<evidence type="ECO:0000256" key="2">
    <source>
        <dbReference type="ARBA" id="ARBA00022448"/>
    </source>
</evidence>
<evidence type="ECO:0000256" key="13">
    <source>
        <dbReference type="SAM" id="MobiDB-lite"/>
    </source>
</evidence>
<keyword evidence="2 11" id="KW-0813">Transport</keyword>
<keyword evidence="5 12" id="KW-0479">Metal-binding</keyword>
<dbReference type="GO" id="GO:0046872">
    <property type="term" value="F:metal ion binding"/>
    <property type="evidence" value="ECO:0007669"/>
    <property type="project" value="UniProtKB-KW"/>
</dbReference>
<feature type="binding site" description="axial binding residue" evidence="12">
    <location>
        <position position="249"/>
    </location>
    <ligand>
        <name>heme b</name>
        <dbReference type="ChEBI" id="CHEBI:60344"/>
        <label>1</label>
    </ligand>
    <ligandPart>
        <name>Fe</name>
        <dbReference type="ChEBI" id="CHEBI:18248"/>
    </ligandPart>
</feature>
<keyword evidence="12" id="KW-0408">Iron</keyword>
<keyword evidence="3" id="KW-0349">Heme</keyword>
<feature type="binding site" description="axial binding residue" evidence="12">
    <location>
        <position position="285"/>
    </location>
    <ligand>
        <name>heme b</name>
        <dbReference type="ChEBI" id="CHEBI:60344"/>
        <label>1</label>
    </ligand>
    <ligandPart>
        <name>Fe</name>
        <dbReference type="ChEBI" id="CHEBI:18248"/>
    </ligandPart>
</feature>
<name>A0A059DE69_EUCGR</name>
<dbReference type="GO" id="GO:0016020">
    <property type="term" value="C:membrane"/>
    <property type="evidence" value="ECO:0007669"/>
    <property type="project" value="UniProtKB-SubCell"/>
</dbReference>
<dbReference type="OMA" id="GNIYHHT"/>
<dbReference type="STRING" id="71139.A0A059DE69"/>
<feature type="transmembrane region" description="Helical" evidence="14">
    <location>
        <begin position="250"/>
        <end position="268"/>
    </location>
</feature>
<sequence>MRSLRIAALPVNNRSSPLQISPTPRPPRFFPRGTPASTAMDGARAGSPRLALLSLALFLFLAPCRAQTCSSYVFSDGRAYSSCVDLPVLNSYLHWTYDQASSVAHIAFRAGATESDWVSWAINPSGLRMVGSQALVAYQNSSTSLRVYTSSVDSEGTTLPEGNLSFGVSNISGKLEGSEMTIFATLQLSSGTTTVNQVWQVGPLQSGSPGSHALSGANVQSVGTLDLLSGTTVASGGSASSRQRRRNVHGVLNAVSWGTLMPMGALIARYLKVFQSADPAWFYLHISCQASAYAVGVAGWATGLKLGSDSSVDHKVHGNIGIALFVLGTLQGFALLLRPKKDHKYRPYWNMYHLAVGYTVIALSIINVFKGLDILDPEQKWRTAYIAIVATLGASAAVLEAATWYIVIKRKKTASSAPKISHGMNGDDGYSNGRV</sequence>
<dbReference type="PANTHER" id="PTHR23130">
    <property type="entry name" value="CYTOCHROME B561 AND DOMON DOMAIN-CONTAINING PROTEIN"/>
    <property type="match status" value="1"/>
</dbReference>
<dbReference type="Gene3D" id="1.20.120.1770">
    <property type="match status" value="1"/>
</dbReference>
<dbReference type="PROSITE" id="PS50836">
    <property type="entry name" value="DOMON"/>
    <property type="match status" value="1"/>
</dbReference>
<proteinExistence type="predicted"/>
<dbReference type="EMBL" id="KK198753">
    <property type="protein sequence ID" value="KCW88706.1"/>
    <property type="molecule type" value="Genomic_DNA"/>
</dbReference>
<evidence type="ECO:0000256" key="11">
    <source>
        <dbReference type="PIRNR" id="PIRNR037471"/>
    </source>
</evidence>